<evidence type="ECO:0000313" key="1">
    <source>
        <dbReference type="EMBL" id="MPN58892.1"/>
    </source>
</evidence>
<reference evidence="1" key="1">
    <citation type="submission" date="2019-08" db="EMBL/GenBank/DDBJ databases">
        <authorList>
            <person name="Kucharzyk K."/>
            <person name="Murdoch R.W."/>
            <person name="Higgins S."/>
            <person name="Loffler F."/>
        </authorList>
    </citation>
    <scope>NUCLEOTIDE SEQUENCE</scope>
</reference>
<name>A0A645J6Y6_9ZZZZ</name>
<proteinExistence type="predicted"/>
<sequence length="109" mass="12500">MVEYGIYIGREDRFIGIVDRYGRIGPPEEGLRKRCPVINFCFYLNIGFVGIKRDAMHPLQSEHPFHLIAPDRFASIRIRFNHKFGRIKGAGPVMLRPVKLDPSRYPGSG</sequence>
<accession>A0A645J6Y6</accession>
<dbReference type="EMBL" id="VSSQ01132218">
    <property type="protein sequence ID" value="MPN58892.1"/>
    <property type="molecule type" value="Genomic_DNA"/>
</dbReference>
<dbReference type="AlphaFoldDB" id="A0A645J6Y6"/>
<comment type="caution">
    <text evidence="1">The sequence shown here is derived from an EMBL/GenBank/DDBJ whole genome shotgun (WGS) entry which is preliminary data.</text>
</comment>
<protein>
    <submittedName>
        <fullName evidence="1">Uncharacterized protein</fullName>
    </submittedName>
</protein>
<gene>
    <name evidence="1" type="ORF">SDC9_206608</name>
</gene>
<organism evidence="1">
    <name type="scientific">bioreactor metagenome</name>
    <dbReference type="NCBI Taxonomy" id="1076179"/>
    <lineage>
        <taxon>unclassified sequences</taxon>
        <taxon>metagenomes</taxon>
        <taxon>ecological metagenomes</taxon>
    </lineage>
</organism>